<accession>A0ACD3BDR7</accession>
<gene>
    <name evidence="1" type="ORF">BDN72DRAFT_349643</name>
</gene>
<protein>
    <submittedName>
        <fullName evidence="1">Acyl-CoA N-acyltransferase</fullName>
    </submittedName>
</protein>
<dbReference type="EMBL" id="ML208261">
    <property type="protein sequence ID" value="TFK75779.1"/>
    <property type="molecule type" value="Genomic_DNA"/>
</dbReference>
<reference evidence="1 2" key="1">
    <citation type="journal article" date="2019" name="Nat. Ecol. Evol.">
        <title>Megaphylogeny resolves global patterns of mushroom evolution.</title>
        <authorList>
            <person name="Varga T."/>
            <person name="Krizsan K."/>
            <person name="Foldi C."/>
            <person name="Dima B."/>
            <person name="Sanchez-Garcia M."/>
            <person name="Sanchez-Ramirez S."/>
            <person name="Szollosi G.J."/>
            <person name="Szarkandi J.G."/>
            <person name="Papp V."/>
            <person name="Albert L."/>
            <person name="Andreopoulos W."/>
            <person name="Angelini C."/>
            <person name="Antonin V."/>
            <person name="Barry K.W."/>
            <person name="Bougher N.L."/>
            <person name="Buchanan P."/>
            <person name="Buyck B."/>
            <person name="Bense V."/>
            <person name="Catcheside P."/>
            <person name="Chovatia M."/>
            <person name="Cooper J."/>
            <person name="Damon W."/>
            <person name="Desjardin D."/>
            <person name="Finy P."/>
            <person name="Geml J."/>
            <person name="Haridas S."/>
            <person name="Hughes K."/>
            <person name="Justo A."/>
            <person name="Karasinski D."/>
            <person name="Kautmanova I."/>
            <person name="Kiss B."/>
            <person name="Kocsube S."/>
            <person name="Kotiranta H."/>
            <person name="LaButti K.M."/>
            <person name="Lechner B.E."/>
            <person name="Liimatainen K."/>
            <person name="Lipzen A."/>
            <person name="Lukacs Z."/>
            <person name="Mihaltcheva S."/>
            <person name="Morgado L.N."/>
            <person name="Niskanen T."/>
            <person name="Noordeloos M.E."/>
            <person name="Ohm R.A."/>
            <person name="Ortiz-Santana B."/>
            <person name="Ovrebo C."/>
            <person name="Racz N."/>
            <person name="Riley R."/>
            <person name="Savchenko A."/>
            <person name="Shiryaev A."/>
            <person name="Soop K."/>
            <person name="Spirin V."/>
            <person name="Szebenyi C."/>
            <person name="Tomsovsky M."/>
            <person name="Tulloss R.E."/>
            <person name="Uehling J."/>
            <person name="Grigoriev I.V."/>
            <person name="Vagvolgyi C."/>
            <person name="Papp T."/>
            <person name="Martin F.M."/>
            <person name="Miettinen O."/>
            <person name="Hibbett D.S."/>
            <person name="Nagy L.G."/>
        </authorList>
    </citation>
    <scope>NUCLEOTIDE SEQUENCE [LARGE SCALE GENOMIC DNA]</scope>
    <source>
        <strain evidence="1 2">NL-1719</strain>
    </source>
</reference>
<proteinExistence type="predicted"/>
<organism evidence="1 2">
    <name type="scientific">Pluteus cervinus</name>
    <dbReference type="NCBI Taxonomy" id="181527"/>
    <lineage>
        <taxon>Eukaryota</taxon>
        <taxon>Fungi</taxon>
        <taxon>Dikarya</taxon>
        <taxon>Basidiomycota</taxon>
        <taxon>Agaricomycotina</taxon>
        <taxon>Agaricomycetes</taxon>
        <taxon>Agaricomycetidae</taxon>
        <taxon>Agaricales</taxon>
        <taxon>Pluteineae</taxon>
        <taxon>Pluteaceae</taxon>
        <taxon>Pluteus</taxon>
    </lineage>
</organism>
<evidence type="ECO:0000313" key="1">
    <source>
        <dbReference type="EMBL" id="TFK75779.1"/>
    </source>
</evidence>
<dbReference type="Proteomes" id="UP000308600">
    <property type="component" value="Unassembled WGS sequence"/>
</dbReference>
<sequence>MTITIRPAQQSDSPQLSYICLATADAGKSAVHLHNYKEFPGLVWAEPYVHLPATWGFVLVDDEKDIDHQVVGYTLGATDTREYEKQADEKWWPGLREKYSKEKVKETGTSEDIKYAEWIWESLPMSPLSELGVKFSKAHLHIDILDEYQGQGWGRKLIASAVEHLRGLGLDGVWLGLDPRNNAAKVFYARLGFKALEGADENHLGLKFVDFKG</sequence>
<name>A0ACD3BDR7_9AGAR</name>
<evidence type="ECO:0000313" key="2">
    <source>
        <dbReference type="Proteomes" id="UP000308600"/>
    </source>
</evidence>
<keyword evidence="2" id="KW-1185">Reference proteome</keyword>